<comment type="similarity">
    <text evidence="2">Belongs to the OmpP1/FadL family.</text>
</comment>
<accession>A0A2H3NWG4</accession>
<evidence type="ECO:0000256" key="1">
    <source>
        <dbReference type="ARBA" id="ARBA00004571"/>
    </source>
</evidence>
<evidence type="ECO:0000256" key="6">
    <source>
        <dbReference type="ARBA" id="ARBA00023136"/>
    </source>
</evidence>
<dbReference type="EMBL" id="PDEP01000008">
    <property type="protein sequence ID" value="PEN06467.1"/>
    <property type="molecule type" value="Genomic_DNA"/>
</dbReference>
<evidence type="ECO:0000313" key="8">
    <source>
        <dbReference type="EMBL" id="PEN06467.1"/>
    </source>
</evidence>
<evidence type="ECO:0000256" key="2">
    <source>
        <dbReference type="ARBA" id="ARBA00008163"/>
    </source>
</evidence>
<dbReference type="InterPro" id="IPR005017">
    <property type="entry name" value="OMPP1/FadL/TodX"/>
</dbReference>
<keyword evidence="4" id="KW-0812">Transmembrane</keyword>
<proteinExistence type="inferred from homology"/>
<evidence type="ECO:0000256" key="3">
    <source>
        <dbReference type="ARBA" id="ARBA00022452"/>
    </source>
</evidence>
<evidence type="ECO:0000313" key="9">
    <source>
        <dbReference type="Proteomes" id="UP000221024"/>
    </source>
</evidence>
<dbReference type="GO" id="GO:0015483">
    <property type="term" value="F:long-chain fatty acid transporting porin activity"/>
    <property type="evidence" value="ECO:0007669"/>
    <property type="project" value="TreeGrafter"/>
</dbReference>
<protein>
    <submittedName>
        <fullName evidence="8">Long-chain fatty acid transporter</fullName>
    </submittedName>
</protein>
<keyword evidence="5" id="KW-0732">Signal</keyword>
<dbReference type="Pfam" id="PF03349">
    <property type="entry name" value="Toluene_X"/>
    <property type="match status" value="1"/>
</dbReference>
<dbReference type="RefSeq" id="WP_098062361.1">
    <property type="nucleotide sequence ID" value="NZ_PDEP01000008.1"/>
</dbReference>
<dbReference type="GO" id="GO:0009279">
    <property type="term" value="C:cell outer membrane"/>
    <property type="evidence" value="ECO:0007669"/>
    <property type="project" value="UniProtKB-SubCell"/>
</dbReference>
<dbReference type="AlphaFoldDB" id="A0A2H3NWG4"/>
<gene>
    <name evidence="8" type="ORF">CRI93_09295</name>
</gene>
<comment type="subcellular location">
    <subcellularLocation>
        <location evidence="1">Cell outer membrane</location>
        <topology evidence="1">Multi-pass membrane protein</topology>
    </subcellularLocation>
</comment>
<keyword evidence="9" id="KW-1185">Reference proteome</keyword>
<name>A0A2H3NWG4_9BACT</name>
<dbReference type="Proteomes" id="UP000221024">
    <property type="component" value="Unassembled WGS sequence"/>
</dbReference>
<keyword evidence="3" id="KW-1134">Transmembrane beta strand</keyword>
<evidence type="ECO:0000256" key="7">
    <source>
        <dbReference type="ARBA" id="ARBA00023237"/>
    </source>
</evidence>
<sequence length="478" mass="51312">MISYLLCSIRKRFVDAAPYGVLAAVATVLLLWGLVPASSAAQGFGVYEQGTCVMGRAGAGVATSCGDASDIFFNPAGLLSTQGTTVSLGTTIIAAGGSFTDDYTQQTTDLQNSPIPAPHLYASHRLSPDLALGLGVFVPYGLATEWDRDFEGAFEGYDNSVESIYIQPTVAYQLTDRISVGGGPNIVMGTVELNQVVDLSDQSLPGSDTSFGAIGVPFHTAFADSKLEGDWAFGLGAHLGVQVEATDRVRFGARVMAPVELNYTGTATFSQISTGLPTTPQLSEILGQPVTVFPDLDALLRGQFDDGNALGTQEIETSLTMPMQVVLGTSVEATDRLTLMVDYQWTQWSSFDQIVIEFENQEDPVVRNENYGDTNAIRVGAEYQLTDTWSVRGGYLFNQAAAPDEVVTPLLPENDRNHLTLGAGWQASDLLRVNASYQYLGQNDRRGRTRGLSEGRPDTNGLYSFDAHLFGLTATFSL</sequence>
<dbReference type="PANTHER" id="PTHR35093:SF8">
    <property type="entry name" value="OUTER MEMBRANE PROTEIN NMB0088-RELATED"/>
    <property type="match status" value="1"/>
</dbReference>
<keyword evidence="6" id="KW-0472">Membrane</keyword>
<comment type="caution">
    <text evidence="8">The sequence shown here is derived from an EMBL/GenBank/DDBJ whole genome shotgun (WGS) entry which is preliminary data.</text>
</comment>
<reference evidence="8 9" key="1">
    <citation type="submission" date="2017-10" db="EMBL/GenBank/DDBJ databases">
        <title>Draft genome of Longimonas halophila.</title>
        <authorList>
            <person name="Goh K.M."/>
            <person name="Shamsir M.S."/>
            <person name="Lim S.W."/>
        </authorList>
    </citation>
    <scope>NUCLEOTIDE SEQUENCE [LARGE SCALE GENOMIC DNA]</scope>
    <source>
        <strain evidence="8 9">KCTC 42399</strain>
    </source>
</reference>
<dbReference type="SUPFAM" id="SSF56935">
    <property type="entry name" value="Porins"/>
    <property type="match status" value="1"/>
</dbReference>
<organism evidence="8 9">
    <name type="scientific">Longimonas halophila</name>
    <dbReference type="NCBI Taxonomy" id="1469170"/>
    <lineage>
        <taxon>Bacteria</taxon>
        <taxon>Pseudomonadati</taxon>
        <taxon>Rhodothermota</taxon>
        <taxon>Rhodothermia</taxon>
        <taxon>Rhodothermales</taxon>
        <taxon>Salisaetaceae</taxon>
        <taxon>Longimonas</taxon>
    </lineage>
</organism>
<dbReference type="PANTHER" id="PTHR35093">
    <property type="entry name" value="OUTER MEMBRANE PROTEIN NMB0088-RELATED"/>
    <property type="match status" value="1"/>
</dbReference>
<keyword evidence="7" id="KW-0998">Cell outer membrane</keyword>
<evidence type="ECO:0000256" key="4">
    <source>
        <dbReference type="ARBA" id="ARBA00022692"/>
    </source>
</evidence>
<dbReference type="OrthoDB" id="9922at2"/>
<dbReference type="Gene3D" id="2.40.160.60">
    <property type="entry name" value="Outer membrane protein transport protein (OMPP1/FadL/TodX)"/>
    <property type="match status" value="1"/>
</dbReference>
<evidence type="ECO:0000256" key="5">
    <source>
        <dbReference type="ARBA" id="ARBA00022729"/>
    </source>
</evidence>